<dbReference type="AlphaFoldDB" id="D5BHT0"/>
<keyword evidence="2" id="KW-1185">Reference proteome</keyword>
<dbReference type="Proteomes" id="UP000001654">
    <property type="component" value="Chromosome"/>
</dbReference>
<evidence type="ECO:0000313" key="1">
    <source>
        <dbReference type="EMBL" id="ADF51318.1"/>
    </source>
</evidence>
<organism evidence="1 2">
    <name type="scientific">Zunongwangia profunda (strain DSM 18752 / CCTCC AB 206139 / SM-A87)</name>
    <name type="common">Wangia profunda</name>
    <dbReference type="NCBI Taxonomy" id="655815"/>
    <lineage>
        <taxon>Bacteria</taxon>
        <taxon>Pseudomonadati</taxon>
        <taxon>Bacteroidota</taxon>
        <taxon>Flavobacteriia</taxon>
        <taxon>Flavobacteriales</taxon>
        <taxon>Flavobacteriaceae</taxon>
        <taxon>Zunongwangia</taxon>
    </lineage>
</organism>
<sequence length="61" mass="7304">MKTSGFFMEKFLGLETVLKLESEKHIVIRHIFNIENGSILRNQEPETRKFRQKIACRFYSI</sequence>
<name>D5BHT0_ZUNPS</name>
<dbReference type="HOGENOM" id="CLU_2921876_0_0_10"/>
<dbReference type="EMBL" id="CP001650">
    <property type="protein sequence ID" value="ADF51318.1"/>
    <property type="molecule type" value="Genomic_DNA"/>
</dbReference>
<dbReference type="STRING" id="655815.ZPR_0972"/>
<accession>D5BHT0</accession>
<proteinExistence type="predicted"/>
<reference evidence="1 2" key="1">
    <citation type="journal article" date="2010" name="BMC Genomics">
        <title>The complete genome of Zunongwangia profunda SM-A87 reveals its adaptation to the deep-sea environment and ecological role in sedimentary organic nitrogen degradation.</title>
        <authorList>
            <person name="Qin Q.L."/>
            <person name="Zhang X.Y."/>
            <person name="Wang X.M."/>
            <person name="Liu G.M."/>
            <person name="Chen X.L."/>
            <person name="Xie B.B."/>
            <person name="Dang H.Y."/>
            <person name="Zhou B.C."/>
            <person name="Yu J."/>
            <person name="Zhang Y.Z."/>
        </authorList>
    </citation>
    <scope>NUCLEOTIDE SEQUENCE [LARGE SCALE GENOMIC DNA]</scope>
    <source>
        <strain evidence="2">DSM 18752 / CCTCC AB 206139 / SM-A87</strain>
    </source>
</reference>
<protein>
    <submittedName>
        <fullName evidence="1">Uncharacterized protein</fullName>
    </submittedName>
</protein>
<evidence type="ECO:0000313" key="2">
    <source>
        <dbReference type="Proteomes" id="UP000001654"/>
    </source>
</evidence>
<dbReference type="KEGG" id="zpr:ZPR_0972"/>
<gene>
    <name evidence="1" type="ordered locus">ZPR_0972</name>
</gene>